<comment type="caution">
    <text evidence="8">The sequence shown here is derived from an EMBL/GenBank/DDBJ whole genome shotgun (WGS) entry which is preliminary data.</text>
</comment>
<dbReference type="Proteomes" id="UP000594638">
    <property type="component" value="Unassembled WGS sequence"/>
</dbReference>
<evidence type="ECO:0000256" key="5">
    <source>
        <dbReference type="ARBA" id="ARBA00023136"/>
    </source>
</evidence>
<accession>A0A8S0T5R5</accession>
<evidence type="ECO:0000313" key="9">
    <source>
        <dbReference type="Proteomes" id="UP000594638"/>
    </source>
</evidence>
<dbReference type="InterPro" id="IPR000719">
    <property type="entry name" value="Prot_kinase_dom"/>
</dbReference>
<dbReference type="GO" id="GO:0043169">
    <property type="term" value="F:cation binding"/>
    <property type="evidence" value="ECO:0007669"/>
    <property type="project" value="InterPro"/>
</dbReference>
<evidence type="ECO:0000256" key="3">
    <source>
        <dbReference type="ARBA" id="ARBA00022729"/>
    </source>
</evidence>
<comment type="subcellular location">
    <subcellularLocation>
        <location evidence="1">Membrane</location>
        <topology evidence="1">Single-pass membrane protein</topology>
    </subcellularLocation>
</comment>
<keyword evidence="2" id="KW-0812">Transmembrane</keyword>
<dbReference type="GO" id="GO:0005524">
    <property type="term" value="F:ATP binding"/>
    <property type="evidence" value="ECO:0007669"/>
    <property type="project" value="InterPro"/>
</dbReference>
<dbReference type="PROSITE" id="PS50011">
    <property type="entry name" value="PROTEIN_KINASE_DOM"/>
    <property type="match status" value="1"/>
</dbReference>
<dbReference type="GO" id="GO:0016020">
    <property type="term" value="C:membrane"/>
    <property type="evidence" value="ECO:0007669"/>
    <property type="project" value="UniProtKB-SubCell"/>
</dbReference>
<dbReference type="InterPro" id="IPR000222">
    <property type="entry name" value="PP2C_BS"/>
</dbReference>
<dbReference type="OrthoDB" id="10264738at2759"/>
<proteinExistence type="predicted"/>
<feature type="signal peptide" evidence="6">
    <location>
        <begin position="1"/>
        <end position="17"/>
    </location>
</feature>
<dbReference type="SUPFAM" id="SSF81606">
    <property type="entry name" value="PP2C-like"/>
    <property type="match status" value="1"/>
</dbReference>
<keyword evidence="3 6" id="KW-0732">Signal</keyword>
<name>A0A8S0T5R5_OLEEU</name>
<feature type="chain" id="PRO_5035817000" evidence="6">
    <location>
        <begin position="18"/>
        <end position="192"/>
    </location>
</feature>
<evidence type="ECO:0000256" key="1">
    <source>
        <dbReference type="ARBA" id="ARBA00004167"/>
    </source>
</evidence>
<sequence length="192" mass="21124">MVLLFFLKHAALTDLDASTSFFGVYDGHGGKVVAKFCATYLHQQVLKHEAYLTGDIEVSALFARCGRACGTLCGSRSSSIAGLRTLVRGNRMKISLEVARAISYLHTGCRDFVCLGNLKCENVVLEDNLEAKVTEFGLWTILSEFSEVGRLADTDVRDFGNLLLVLISGYQNSEVCEWAYAKWVEGHAETIS</sequence>
<dbReference type="InterPro" id="IPR011009">
    <property type="entry name" value="Kinase-like_dom_sf"/>
</dbReference>
<dbReference type="PROSITE" id="PS01032">
    <property type="entry name" value="PPM_1"/>
    <property type="match status" value="1"/>
</dbReference>
<evidence type="ECO:0000313" key="8">
    <source>
        <dbReference type="EMBL" id="CAA2999538.1"/>
    </source>
</evidence>
<evidence type="ECO:0000256" key="2">
    <source>
        <dbReference type="ARBA" id="ARBA00022692"/>
    </source>
</evidence>
<evidence type="ECO:0000256" key="4">
    <source>
        <dbReference type="ARBA" id="ARBA00022989"/>
    </source>
</evidence>
<evidence type="ECO:0000256" key="6">
    <source>
        <dbReference type="SAM" id="SignalP"/>
    </source>
</evidence>
<gene>
    <name evidence="8" type="ORF">OLEA9_A012391</name>
</gene>
<feature type="domain" description="Protein kinase" evidence="7">
    <location>
        <begin position="1"/>
        <end position="192"/>
    </location>
</feature>
<dbReference type="SUPFAM" id="SSF56112">
    <property type="entry name" value="Protein kinase-like (PK-like)"/>
    <property type="match status" value="1"/>
</dbReference>
<reference evidence="8 9" key="1">
    <citation type="submission" date="2019-12" db="EMBL/GenBank/DDBJ databases">
        <authorList>
            <person name="Alioto T."/>
            <person name="Alioto T."/>
            <person name="Gomez Garrido J."/>
        </authorList>
    </citation>
    <scope>NUCLEOTIDE SEQUENCE [LARGE SCALE GENOMIC DNA]</scope>
</reference>
<evidence type="ECO:0000259" key="7">
    <source>
        <dbReference type="PROSITE" id="PS50011"/>
    </source>
</evidence>
<dbReference type="Gene3D" id="1.10.510.10">
    <property type="entry name" value="Transferase(Phosphotransferase) domain 1"/>
    <property type="match status" value="1"/>
</dbReference>
<dbReference type="PANTHER" id="PTHR47974">
    <property type="entry name" value="OS07G0415500 PROTEIN"/>
    <property type="match status" value="1"/>
</dbReference>
<keyword evidence="9" id="KW-1185">Reference proteome</keyword>
<dbReference type="Gramene" id="OE9A012391T1">
    <property type="protein sequence ID" value="OE9A012391C1"/>
    <property type="gene ID" value="OE9A012391"/>
</dbReference>
<dbReference type="GO" id="GO:0004672">
    <property type="term" value="F:protein kinase activity"/>
    <property type="evidence" value="ECO:0007669"/>
    <property type="project" value="InterPro"/>
</dbReference>
<dbReference type="AlphaFoldDB" id="A0A8S0T5R5"/>
<dbReference type="Gene3D" id="3.60.40.10">
    <property type="entry name" value="PPM-type phosphatase domain"/>
    <property type="match status" value="1"/>
</dbReference>
<dbReference type="InterPro" id="IPR036457">
    <property type="entry name" value="PPM-type-like_dom_sf"/>
</dbReference>
<dbReference type="EMBL" id="CACTIH010005636">
    <property type="protein sequence ID" value="CAA2999538.1"/>
    <property type="molecule type" value="Genomic_DNA"/>
</dbReference>
<protein>
    <submittedName>
        <fullName evidence="8">G-type lectin S-receptor-like serine threonine-kinase SD3-1</fullName>
    </submittedName>
</protein>
<organism evidence="8 9">
    <name type="scientific">Olea europaea subsp. europaea</name>
    <dbReference type="NCBI Taxonomy" id="158383"/>
    <lineage>
        <taxon>Eukaryota</taxon>
        <taxon>Viridiplantae</taxon>
        <taxon>Streptophyta</taxon>
        <taxon>Embryophyta</taxon>
        <taxon>Tracheophyta</taxon>
        <taxon>Spermatophyta</taxon>
        <taxon>Magnoliopsida</taxon>
        <taxon>eudicotyledons</taxon>
        <taxon>Gunneridae</taxon>
        <taxon>Pentapetalae</taxon>
        <taxon>asterids</taxon>
        <taxon>lamiids</taxon>
        <taxon>Lamiales</taxon>
        <taxon>Oleaceae</taxon>
        <taxon>Oleeae</taxon>
        <taxon>Olea</taxon>
    </lineage>
</organism>
<keyword evidence="5" id="KW-0472">Membrane</keyword>
<dbReference type="PANTHER" id="PTHR47974:SF13">
    <property type="entry name" value="G-TYPE LECTIN S-RECEPTOR-LIKE SERINE_THREONINE-PROTEIN KINASE SD3-1"/>
    <property type="match status" value="1"/>
</dbReference>
<keyword evidence="4" id="KW-1133">Transmembrane helix</keyword>